<keyword evidence="10" id="KW-0626">Porin</keyword>
<dbReference type="EMBL" id="FNNZ01000005">
    <property type="protein sequence ID" value="SDW54060.1"/>
    <property type="molecule type" value="Genomic_DNA"/>
</dbReference>
<evidence type="ECO:0000256" key="8">
    <source>
        <dbReference type="ARBA" id="ARBA00023047"/>
    </source>
</evidence>
<name>A0A1H2UD72_THIRO</name>
<dbReference type="GO" id="GO:0046930">
    <property type="term" value="C:pore complex"/>
    <property type="evidence" value="ECO:0007669"/>
    <property type="project" value="UniProtKB-KW"/>
</dbReference>
<evidence type="ECO:0000313" key="19">
    <source>
        <dbReference type="Proteomes" id="UP000198816"/>
    </source>
</evidence>
<evidence type="ECO:0000256" key="6">
    <source>
        <dbReference type="ARBA" id="ARBA00022692"/>
    </source>
</evidence>
<keyword evidence="6" id="KW-0812">Transmembrane</keyword>
<keyword evidence="19" id="KW-1185">Reference proteome</keyword>
<evidence type="ECO:0000256" key="3">
    <source>
        <dbReference type="ARBA" id="ARBA00022448"/>
    </source>
</evidence>
<keyword evidence="11" id="KW-0472">Membrane</keyword>
<dbReference type="GO" id="GO:0009279">
    <property type="term" value="C:cell outer membrane"/>
    <property type="evidence" value="ECO:0007669"/>
    <property type="project" value="UniProtKB-SubCell"/>
</dbReference>
<evidence type="ECO:0000256" key="9">
    <source>
        <dbReference type="ARBA" id="ARBA00023065"/>
    </source>
</evidence>
<keyword evidence="5" id="KW-0762">Sugar transport</keyword>
<dbReference type="STRING" id="1058.SAMN05421783_10564"/>
<evidence type="ECO:0000256" key="2">
    <source>
        <dbReference type="ARBA" id="ARBA00009450"/>
    </source>
</evidence>
<dbReference type="Pfam" id="PF02563">
    <property type="entry name" value="Poly_export"/>
    <property type="match status" value="1"/>
</dbReference>
<dbReference type="PANTHER" id="PTHR33619:SF3">
    <property type="entry name" value="POLYSACCHARIDE EXPORT PROTEIN GFCE-RELATED"/>
    <property type="match status" value="1"/>
</dbReference>
<dbReference type="InterPro" id="IPR003715">
    <property type="entry name" value="Poly_export_N"/>
</dbReference>
<dbReference type="InterPro" id="IPR019554">
    <property type="entry name" value="Soluble_ligand-bd"/>
</dbReference>
<evidence type="ECO:0000256" key="7">
    <source>
        <dbReference type="ARBA" id="ARBA00022729"/>
    </source>
</evidence>
<protein>
    <submittedName>
        <fullName evidence="18">Polysaccharide export outer membrane protein</fullName>
    </submittedName>
</protein>
<dbReference type="GO" id="GO:0006811">
    <property type="term" value="P:monoatomic ion transport"/>
    <property type="evidence" value="ECO:0007669"/>
    <property type="project" value="UniProtKB-KW"/>
</dbReference>
<dbReference type="RefSeq" id="WP_093029618.1">
    <property type="nucleotide sequence ID" value="NZ_FNNZ01000005.1"/>
</dbReference>
<feature type="domain" description="SLBB" evidence="17">
    <location>
        <begin position="161"/>
        <end position="239"/>
    </location>
</feature>
<dbReference type="Gene3D" id="3.10.560.10">
    <property type="entry name" value="Outer membrane lipoprotein wza domain like"/>
    <property type="match status" value="2"/>
</dbReference>
<dbReference type="PANTHER" id="PTHR33619">
    <property type="entry name" value="POLYSACCHARIDE EXPORT PROTEIN GFCE-RELATED"/>
    <property type="match status" value="1"/>
</dbReference>
<evidence type="ECO:0000313" key="18">
    <source>
        <dbReference type="EMBL" id="SDW54060.1"/>
    </source>
</evidence>
<dbReference type="GO" id="GO:0015159">
    <property type="term" value="F:polysaccharide transmembrane transporter activity"/>
    <property type="evidence" value="ECO:0007669"/>
    <property type="project" value="InterPro"/>
</dbReference>
<evidence type="ECO:0000256" key="4">
    <source>
        <dbReference type="ARBA" id="ARBA00022452"/>
    </source>
</evidence>
<accession>A0A1H2UD72</accession>
<dbReference type="Proteomes" id="UP000198816">
    <property type="component" value="Unassembled WGS sequence"/>
</dbReference>
<feature type="domain" description="Soluble ligand binding" evidence="16">
    <location>
        <begin position="247"/>
        <end position="291"/>
    </location>
</feature>
<gene>
    <name evidence="18" type="ORF">SAMN05421783_10564</name>
</gene>
<evidence type="ECO:0000259" key="17">
    <source>
        <dbReference type="Pfam" id="PF22461"/>
    </source>
</evidence>
<dbReference type="GO" id="GO:0015288">
    <property type="term" value="F:porin activity"/>
    <property type="evidence" value="ECO:0007669"/>
    <property type="project" value="UniProtKB-KW"/>
</dbReference>
<feature type="domain" description="Polysaccharide export protein N-terminal" evidence="15">
    <location>
        <begin position="82"/>
        <end position="154"/>
    </location>
</feature>
<comment type="subcellular location">
    <subcellularLocation>
        <location evidence="1">Cell outer membrane</location>
        <topology evidence="1">Multi-pass membrane protein</topology>
    </subcellularLocation>
</comment>
<dbReference type="InterPro" id="IPR054765">
    <property type="entry name" value="SLBB_dom"/>
</dbReference>
<evidence type="ECO:0000256" key="10">
    <source>
        <dbReference type="ARBA" id="ARBA00023114"/>
    </source>
</evidence>
<keyword evidence="14" id="KW-0449">Lipoprotein</keyword>
<comment type="similarity">
    <text evidence="2">Belongs to the BexD/CtrA/VexA family.</text>
</comment>
<keyword evidence="7" id="KW-0732">Signal</keyword>
<dbReference type="Gene3D" id="3.30.1950.10">
    <property type="entry name" value="wza like domain"/>
    <property type="match status" value="1"/>
</dbReference>
<dbReference type="AlphaFoldDB" id="A0A1H2UD72"/>
<evidence type="ECO:0000256" key="1">
    <source>
        <dbReference type="ARBA" id="ARBA00004571"/>
    </source>
</evidence>
<keyword evidence="3" id="KW-0813">Transport</keyword>
<sequence>MKGIKHASEIGRSGRIRRLRPFSHRVIRIGLALLWASILSGCGAWEIVPGSTPASASDFEVPERRIEASSFELLKQFEQAGEPVYRFGPGDELVVSVAARPEISGPHLVGPDGIITIPFAGPVLIGGLTREEAASRVVEALAPYYLDLSVTVGVTRYGSNRIVVLGRVENPGVLQFDTPPNLLETLAQAGGLPLLRPEQLLTRCAVIRGDSILWVDVARLLTGDLSLNIRLQRNDIVYIPDSTDTPVYVLGEVETPGVYRLTPQMSFLDALSQAGGPTRDANLNRIHVIRPADRVNFSFSFMEILKPDPGLNVAMKEGDIVYVPRSGISQIGYILENFNPFSSILIINQLMSGD</sequence>
<keyword evidence="4" id="KW-1134">Transmembrane beta strand</keyword>
<keyword evidence="13" id="KW-0998">Cell outer membrane</keyword>
<evidence type="ECO:0000256" key="12">
    <source>
        <dbReference type="ARBA" id="ARBA00023139"/>
    </source>
</evidence>
<dbReference type="Pfam" id="PF10531">
    <property type="entry name" value="SLBB"/>
    <property type="match status" value="1"/>
</dbReference>
<keyword evidence="9" id="KW-0406">Ion transport</keyword>
<dbReference type="OrthoDB" id="9808421at2"/>
<dbReference type="InterPro" id="IPR049712">
    <property type="entry name" value="Poly_export"/>
</dbReference>
<organism evidence="18 19">
    <name type="scientific">Thiocapsa roseopersicina</name>
    <dbReference type="NCBI Taxonomy" id="1058"/>
    <lineage>
        <taxon>Bacteria</taxon>
        <taxon>Pseudomonadati</taxon>
        <taxon>Pseudomonadota</taxon>
        <taxon>Gammaproteobacteria</taxon>
        <taxon>Chromatiales</taxon>
        <taxon>Chromatiaceae</taxon>
        <taxon>Thiocapsa</taxon>
    </lineage>
</organism>
<evidence type="ECO:0000256" key="14">
    <source>
        <dbReference type="ARBA" id="ARBA00023288"/>
    </source>
</evidence>
<keyword evidence="8" id="KW-0625">Polysaccharide transport</keyword>
<evidence type="ECO:0000256" key="5">
    <source>
        <dbReference type="ARBA" id="ARBA00022597"/>
    </source>
</evidence>
<evidence type="ECO:0000259" key="16">
    <source>
        <dbReference type="Pfam" id="PF10531"/>
    </source>
</evidence>
<keyword evidence="12" id="KW-0564">Palmitate</keyword>
<evidence type="ECO:0000256" key="13">
    <source>
        <dbReference type="ARBA" id="ARBA00023237"/>
    </source>
</evidence>
<evidence type="ECO:0000259" key="15">
    <source>
        <dbReference type="Pfam" id="PF02563"/>
    </source>
</evidence>
<proteinExistence type="inferred from homology"/>
<evidence type="ECO:0000256" key="11">
    <source>
        <dbReference type="ARBA" id="ARBA00023136"/>
    </source>
</evidence>
<dbReference type="Pfam" id="PF22461">
    <property type="entry name" value="SLBB_2"/>
    <property type="match status" value="1"/>
</dbReference>
<reference evidence="19" key="1">
    <citation type="submission" date="2016-10" db="EMBL/GenBank/DDBJ databases">
        <authorList>
            <person name="Varghese N."/>
            <person name="Submissions S."/>
        </authorList>
    </citation>
    <scope>NUCLEOTIDE SEQUENCE [LARGE SCALE GENOMIC DNA]</scope>
    <source>
        <strain evidence="19">DSM 217</strain>
    </source>
</reference>